<feature type="chain" id="PRO_5011811746" description="Carboxypeptidase" evidence="7">
    <location>
        <begin position="18"/>
        <end position="465"/>
    </location>
</feature>
<feature type="signal peptide" evidence="7">
    <location>
        <begin position="1"/>
        <end position="17"/>
    </location>
</feature>
<dbReference type="PRINTS" id="PR00724">
    <property type="entry name" value="CRBOXYPTASEC"/>
</dbReference>
<evidence type="ECO:0000256" key="3">
    <source>
        <dbReference type="ARBA" id="ARBA00022670"/>
    </source>
</evidence>
<dbReference type="EMBL" id="MCFI01000007">
    <property type="protein sequence ID" value="ORY83867.1"/>
    <property type="molecule type" value="Genomic_DNA"/>
</dbReference>
<dbReference type="GeneID" id="63787084"/>
<keyword evidence="9" id="KW-1185">Reference proteome</keyword>
<dbReference type="Pfam" id="PF00450">
    <property type="entry name" value="Peptidase_S10"/>
    <property type="match status" value="1"/>
</dbReference>
<dbReference type="Gene3D" id="1.10.287.410">
    <property type="match status" value="1"/>
</dbReference>
<keyword evidence="6" id="KW-0325">Glycoprotein</keyword>
<evidence type="ECO:0000256" key="1">
    <source>
        <dbReference type="ARBA" id="ARBA00009431"/>
    </source>
</evidence>
<accession>A0A1Y2FJV2</accession>
<evidence type="ECO:0000313" key="8">
    <source>
        <dbReference type="EMBL" id="ORY83867.1"/>
    </source>
</evidence>
<organism evidence="8 9">
    <name type="scientific">Protomyces lactucae-debilis</name>
    <dbReference type="NCBI Taxonomy" id="2754530"/>
    <lineage>
        <taxon>Eukaryota</taxon>
        <taxon>Fungi</taxon>
        <taxon>Dikarya</taxon>
        <taxon>Ascomycota</taxon>
        <taxon>Taphrinomycotina</taxon>
        <taxon>Taphrinomycetes</taxon>
        <taxon>Taphrinales</taxon>
        <taxon>Protomycetaceae</taxon>
        <taxon>Protomyces</taxon>
    </lineage>
</organism>
<evidence type="ECO:0000313" key="9">
    <source>
        <dbReference type="Proteomes" id="UP000193685"/>
    </source>
</evidence>
<dbReference type="OrthoDB" id="443318at2759"/>
<dbReference type="InterPro" id="IPR001563">
    <property type="entry name" value="Peptidase_S10"/>
</dbReference>
<evidence type="ECO:0000256" key="7">
    <source>
        <dbReference type="RuleBase" id="RU361156"/>
    </source>
</evidence>
<dbReference type="Gene3D" id="3.40.50.1820">
    <property type="entry name" value="alpha/beta hydrolase"/>
    <property type="match status" value="1"/>
</dbReference>
<comment type="similarity">
    <text evidence="1 7">Belongs to the peptidase S10 family.</text>
</comment>
<dbReference type="GO" id="GO:0006508">
    <property type="term" value="P:proteolysis"/>
    <property type="evidence" value="ECO:0007669"/>
    <property type="project" value="UniProtKB-KW"/>
</dbReference>
<proteinExistence type="inferred from homology"/>
<dbReference type="AlphaFoldDB" id="A0A1Y2FJV2"/>
<comment type="caution">
    <text evidence="8">The sequence shown here is derived from an EMBL/GenBank/DDBJ whole genome shotgun (WGS) entry which is preliminary data.</text>
</comment>
<keyword evidence="3 7" id="KW-0645">Protease</keyword>
<reference evidence="8 9" key="1">
    <citation type="submission" date="2016-07" db="EMBL/GenBank/DDBJ databases">
        <title>Pervasive Adenine N6-methylation of Active Genes in Fungi.</title>
        <authorList>
            <consortium name="DOE Joint Genome Institute"/>
            <person name="Mondo S.J."/>
            <person name="Dannebaum R.O."/>
            <person name="Kuo R.C."/>
            <person name="Labutti K."/>
            <person name="Haridas S."/>
            <person name="Kuo A."/>
            <person name="Salamov A."/>
            <person name="Ahrendt S.R."/>
            <person name="Lipzen A."/>
            <person name="Sullivan W."/>
            <person name="Andreopoulos W.B."/>
            <person name="Clum A."/>
            <person name="Lindquist E."/>
            <person name="Daum C."/>
            <person name="Ramamoorthy G.K."/>
            <person name="Gryganskyi A."/>
            <person name="Culley D."/>
            <person name="Magnuson J.K."/>
            <person name="James T.Y."/>
            <person name="O'Malley M.A."/>
            <person name="Stajich J.E."/>
            <person name="Spatafora J.W."/>
            <person name="Visel A."/>
            <person name="Grigoriev I.V."/>
        </authorList>
    </citation>
    <scope>NUCLEOTIDE SEQUENCE [LARGE SCALE GENOMIC DNA]</scope>
    <source>
        <strain evidence="8 9">12-1054</strain>
    </source>
</reference>
<keyword evidence="5 7" id="KW-0378">Hydrolase</keyword>
<dbReference type="PANTHER" id="PTHR11802">
    <property type="entry name" value="SERINE PROTEASE FAMILY S10 SERINE CARBOXYPEPTIDASE"/>
    <property type="match status" value="1"/>
</dbReference>
<gene>
    <name evidence="8" type="ORF">BCR37DRAFT_386855</name>
</gene>
<dbReference type="SUPFAM" id="SSF53474">
    <property type="entry name" value="alpha/beta-Hydrolases"/>
    <property type="match status" value="1"/>
</dbReference>
<dbReference type="EC" id="3.4.16.-" evidence="7"/>
<evidence type="ECO:0000256" key="2">
    <source>
        <dbReference type="ARBA" id="ARBA00022645"/>
    </source>
</evidence>
<evidence type="ECO:0000256" key="5">
    <source>
        <dbReference type="ARBA" id="ARBA00022801"/>
    </source>
</evidence>
<evidence type="ECO:0000256" key="4">
    <source>
        <dbReference type="ARBA" id="ARBA00022729"/>
    </source>
</evidence>
<keyword evidence="4 7" id="KW-0732">Signal</keyword>
<dbReference type="PANTHER" id="PTHR11802:SF3">
    <property type="entry name" value="RETINOID-INDUCIBLE SERINE CARBOXYPEPTIDASE"/>
    <property type="match status" value="1"/>
</dbReference>
<keyword evidence="2 7" id="KW-0121">Carboxypeptidase</keyword>
<evidence type="ECO:0000256" key="6">
    <source>
        <dbReference type="ARBA" id="ARBA00023180"/>
    </source>
</evidence>
<sequence>MYWAPLLFSHLAAAVFSDNRHSSGVQINKTADSCISSPQQVGCKTEWLITDPRYPSAVLRIKKADTKLGTVCEGAGSGYTGYLSFDHNKRHIYFVFFESQSKPLEDPVAIWMQGGPGASSLPFGLLLENGPCLIDGKSTKANSYSWNKFANMIYVDQPTTADPRDTTSQVADDMVMLLHLFYQAFPQMKQNPLHLTGESYAGKWIPALAQKVLDANQKYEKSQKSQDPTIYDYACLKPYPIVKILVNATACASMSAGATHCKALWAKYTRLGGKKGRAARQDVDEAIHSCLNELYTVLFDSGTDIYQINRYCPDMSGFCDAKAPLAEQYLERSDVAAAFGADPGVFHAFSHKILVSSIESGDEGLDTGPTIAGLLDAGIPVLIYSGLWDARIPFIGLEAVLDQLVWSGAAAFKAAKNAPVKWSGGVKWRAKNLLYARFDKAGHVVPEDDPANAFQLLKGWFDSVR</sequence>
<dbReference type="PROSITE" id="PS00131">
    <property type="entry name" value="CARBOXYPEPT_SER_SER"/>
    <property type="match status" value="1"/>
</dbReference>
<dbReference type="InterPro" id="IPR018202">
    <property type="entry name" value="Ser_caboxypep_ser_AS"/>
</dbReference>
<dbReference type="RefSeq" id="XP_040726162.1">
    <property type="nucleotide sequence ID" value="XM_040870485.1"/>
</dbReference>
<name>A0A1Y2FJV2_PROLT</name>
<protein>
    <recommendedName>
        <fullName evidence="7">Carboxypeptidase</fullName>
        <ecNumber evidence="7">3.4.16.-</ecNumber>
    </recommendedName>
</protein>
<dbReference type="InterPro" id="IPR029058">
    <property type="entry name" value="AB_hydrolase_fold"/>
</dbReference>
<dbReference type="GO" id="GO:0004185">
    <property type="term" value="F:serine-type carboxypeptidase activity"/>
    <property type="evidence" value="ECO:0007669"/>
    <property type="project" value="UniProtKB-UniRule"/>
</dbReference>
<dbReference type="Proteomes" id="UP000193685">
    <property type="component" value="Unassembled WGS sequence"/>
</dbReference>